<evidence type="ECO:0000313" key="7">
    <source>
        <dbReference type="EMBL" id="KAH8986498.1"/>
    </source>
</evidence>
<dbReference type="Gene3D" id="3.40.50.300">
    <property type="entry name" value="P-loop containing nucleotide triphosphate hydrolases"/>
    <property type="match status" value="2"/>
</dbReference>
<dbReference type="Proteomes" id="UP001201163">
    <property type="component" value="Unassembled WGS sequence"/>
</dbReference>
<dbReference type="InterPro" id="IPR011545">
    <property type="entry name" value="DEAD/DEAH_box_helicase_dom"/>
</dbReference>
<dbReference type="GO" id="GO:0005737">
    <property type="term" value="C:cytoplasm"/>
    <property type="evidence" value="ECO:0007669"/>
    <property type="project" value="TreeGrafter"/>
</dbReference>
<keyword evidence="8" id="KW-1185">Reference proteome</keyword>
<evidence type="ECO:0000256" key="3">
    <source>
        <dbReference type="ARBA" id="ARBA00022840"/>
    </source>
</evidence>
<dbReference type="GO" id="GO:0043138">
    <property type="term" value="F:3'-5' DNA helicase activity"/>
    <property type="evidence" value="ECO:0007669"/>
    <property type="project" value="UniProtKB-EC"/>
</dbReference>
<keyword evidence="2" id="KW-0547">Nucleotide-binding</keyword>
<dbReference type="Pfam" id="PF00270">
    <property type="entry name" value="DEAD"/>
    <property type="match status" value="1"/>
</dbReference>
<dbReference type="PROSITE" id="PS51192">
    <property type="entry name" value="HELICASE_ATP_BIND_1"/>
    <property type="match status" value="1"/>
</dbReference>
<organism evidence="7 8">
    <name type="scientific">Lactarius akahatsu</name>
    <dbReference type="NCBI Taxonomy" id="416441"/>
    <lineage>
        <taxon>Eukaryota</taxon>
        <taxon>Fungi</taxon>
        <taxon>Dikarya</taxon>
        <taxon>Basidiomycota</taxon>
        <taxon>Agaricomycotina</taxon>
        <taxon>Agaricomycetes</taxon>
        <taxon>Russulales</taxon>
        <taxon>Russulaceae</taxon>
        <taxon>Lactarius</taxon>
    </lineage>
</organism>
<gene>
    <name evidence="7" type="ORF">EDB92DRAFT_1818310</name>
</gene>
<reference evidence="7" key="1">
    <citation type="submission" date="2022-01" db="EMBL/GenBank/DDBJ databases">
        <title>Comparative genomics reveals a dynamic genome evolution in the ectomycorrhizal milk-cap (Lactarius) mushrooms.</title>
        <authorList>
            <consortium name="DOE Joint Genome Institute"/>
            <person name="Lebreton A."/>
            <person name="Tang N."/>
            <person name="Kuo A."/>
            <person name="LaButti K."/>
            <person name="Drula E."/>
            <person name="Barry K."/>
            <person name="Clum A."/>
            <person name="Lipzen A."/>
            <person name="Mousain D."/>
            <person name="Ng V."/>
            <person name="Wang R."/>
            <person name="Wang X."/>
            <person name="Dai Y."/>
            <person name="Henrissat B."/>
            <person name="Grigoriev I.V."/>
            <person name="Guerin-Laguette A."/>
            <person name="Yu F."/>
            <person name="Martin F.M."/>
        </authorList>
    </citation>
    <scope>NUCLEOTIDE SEQUENCE</scope>
    <source>
        <strain evidence="7">QP</strain>
    </source>
</reference>
<comment type="caution">
    <text evidence="7">The sequence shown here is derived from an EMBL/GenBank/DDBJ whole genome shotgun (WGS) entry which is preliminary data.</text>
</comment>
<dbReference type="InterPro" id="IPR001650">
    <property type="entry name" value="Helicase_C-like"/>
</dbReference>
<dbReference type="GO" id="GO:0000724">
    <property type="term" value="P:double-strand break repair via homologous recombination"/>
    <property type="evidence" value="ECO:0007669"/>
    <property type="project" value="TreeGrafter"/>
</dbReference>
<evidence type="ECO:0000256" key="2">
    <source>
        <dbReference type="ARBA" id="ARBA00022741"/>
    </source>
</evidence>
<dbReference type="GO" id="GO:0005694">
    <property type="term" value="C:chromosome"/>
    <property type="evidence" value="ECO:0007669"/>
    <property type="project" value="TreeGrafter"/>
</dbReference>
<keyword evidence="3" id="KW-0067">ATP-binding</keyword>
<name>A0AAD4QBB4_9AGAM</name>
<comment type="similarity">
    <text evidence="1">Belongs to the helicase family. RecQ subfamily.</text>
</comment>
<evidence type="ECO:0000256" key="4">
    <source>
        <dbReference type="ARBA" id="ARBA00034617"/>
    </source>
</evidence>
<dbReference type="EC" id="5.6.2.4" evidence="5"/>
<accession>A0AAD4QBB4</accession>
<feature type="domain" description="Helicase ATP-binding" evidence="6">
    <location>
        <begin position="81"/>
        <end position="276"/>
    </location>
</feature>
<proteinExistence type="inferred from homology"/>
<dbReference type="PANTHER" id="PTHR13710">
    <property type="entry name" value="DNA HELICASE RECQ FAMILY MEMBER"/>
    <property type="match status" value="1"/>
</dbReference>
<evidence type="ECO:0000256" key="1">
    <source>
        <dbReference type="ARBA" id="ARBA00005446"/>
    </source>
</evidence>
<dbReference type="Pfam" id="PF00271">
    <property type="entry name" value="Helicase_C"/>
    <property type="match status" value="1"/>
</dbReference>
<dbReference type="GO" id="GO:0009378">
    <property type="term" value="F:four-way junction helicase activity"/>
    <property type="evidence" value="ECO:0007669"/>
    <property type="project" value="TreeGrafter"/>
</dbReference>
<dbReference type="GO" id="GO:0003676">
    <property type="term" value="F:nucleic acid binding"/>
    <property type="evidence" value="ECO:0007669"/>
    <property type="project" value="InterPro"/>
</dbReference>
<dbReference type="GO" id="GO:0005524">
    <property type="term" value="F:ATP binding"/>
    <property type="evidence" value="ECO:0007669"/>
    <property type="project" value="UniProtKB-KW"/>
</dbReference>
<dbReference type="GO" id="GO:0016787">
    <property type="term" value="F:hydrolase activity"/>
    <property type="evidence" value="ECO:0007669"/>
    <property type="project" value="UniProtKB-KW"/>
</dbReference>
<dbReference type="SMART" id="SM00487">
    <property type="entry name" value="DEXDc"/>
    <property type="match status" value="1"/>
</dbReference>
<dbReference type="AlphaFoldDB" id="A0AAD4QBB4"/>
<dbReference type="SUPFAM" id="SSF52540">
    <property type="entry name" value="P-loop containing nucleoside triphosphate hydrolases"/>
    <property type="match status" value="1"/>
</dbReference>
<dbReference type="InterPro" id="IPR014001">
    <property type="entry name" value="Helicase_ATP-bd"/>
</dbReference>
<sequence>MSMDTCNTALGLRNHLQFLQTCPGDDLERLILNLELCSHLPVLFLEALNEDDRITCYWAALICYSVTGSTQVPREMQFKVVLANRNGEDCLVSAGTGSGKTLPIALNALLDDPSAHLVTLVLSPLKRLQVTQENDFNSQYGIPTVVINEDTPRDDVWWSENIWDSKNGSLGHARLLIVTVEQLFKSREGHFPRLALLVRNLWFQRHITRVIVDEAHNIHTAGLSHYGLDAFCPAWGRLDELKAILSHRVHWVFLSATFPPHIRATVEKKLLQPGYTAIHPRVLIFVDKKELACRIAAHLDSCLPSEHQDKGIVRHYHCQMSQKYLQVAHEAFTTPEGNCRIMVATSGQSVGVDFPDVKIHLCIPRGTVAMLRTVMGLISVFKNSSLGSLPLLPHLPLLSKCLKHGPRNIYRPKKERWPLKCHLNEWLKREHSVDRDRSVRPPDLILSSSQRDTLVRADPKTVRSAQEITALLNESAEWAAEWSAKVFEVITHFENENACISQRKRKRK</sequence>
<protein>
    <recommendedName>
        <fullName evidence="5">DNA 3'-5' helicase</fullName>
        <ecNumber evidence="5">5.6.2.4</ecNumber>
    </recommendedName>
</protein>
<keyword evidence="7" id="KW-0378">Hydrolase</keyword>
<evidence type="ECO:0000313" key="8">
    <source>
        <dbReference type="Proteomes" id="UP001201163"/>
    </source>
</evidence>
<evidence type="ECO:0000259" key="6">
    <source>
        <dbReference type="PROSITE" id="PS51192"/>
    </source>
</evidence>
<evidence type="ECO:0000256" key="5">
    <source>
        <dbReference type="ARBA" id="ARBA00034808"/>
    </source>
</evidence>
<dbReference type="PANTHER" id="PTHR13710:SF154">
    <property type="entry name" value="RECQ HELICASE, PUTATIVE (AFU_ORTHOLOGUE AFUA_6G14720)-RELATED"/>
    <property type="match status" value="1"/>
</dbReference>
<dbReference type="EMBL" id="JAKELL010000054">
    <property type="protein sequence ID" value="KAH8986498.1"/>
    <property type="molecule type" value="Genomic_DNA"/>
</dbReference>
<comment type="catalytic activity">
    <reaction evidence="4">
        <text>Couples ATP hydrolysis with the unwinding of duplex DNA by translocating in the 3'-5' direction.</text>
        <dbReference type="EC" id="5.6.2.4"/>
    </reaction>
</comment>
<dbReference type="InterPro" id="IPR027417">
    <property type="entry name" value="P-loop_NTPase"/>
</dbReference>